<comment type="caution">
    <text evidence="5">The sequence shown here is derived from an EMBL/GenBank/DDBJ whole genome shotgun (WGS) entry which is preliminary data.</text>
</comment>
<dbReference type="CDD" id="cd22833">
    <property type="entry name" value="Gal_Rha_Lectin_CSL1-2_RBL_SML_rpt1"/>
    <property type="match status" value="1"/>
</dbReference>
<dbReference type="CDD" id="cd22835">
    <property type="entry name" value="Gal_Rha_Lectin_SML_rpt2"/>
    <property type="match status" value="1"/>
</dbReference>
<dbReference type="GO" id="GO:0030246">
    <property type="term" value="F:carbohydrate binding"/>
    <property type="evidence" value="ECO:0007669"/>
    <property type="project" value="UniProtKB-KW"/>
</dbReference>
<feature type="domain" description="SUEL-type lectin" evidence="4">
    <location>
        <begin position="64"/>
        <end position="146"/>
    </location>
</feature>
<keyword evidence="3" id="KW-0677">Repeat</keyword>
<dbReference type="AlphaFoldDB" id="A0A6A5FI34"/>
<organism evidence="5 6">
    <name type="scientific">Perca fluviatilis</name>
    <name type="common">European perch</name>
    <dbReference type="NCBI Taxonomy" id="8168"/>
    <lineage>
        <taxon>Eukaryota</taxon>
        <taxon>Metazoa</taxon>
        <taxon>Chordata</taxon>
        <taxon>Craniata</taxon>
        <taxon>Vertebrata</taxon>
        <taxon>Euteleostomi</taxon>
        <taxon>Actinopterygii</taxon>
        <taxon>Neopterygii</taxon>
        <taxon>Teleostei</taxon>
        <taxon>Neoteleostei</taxon>
        <taxon>Acanthomorphata</taxon>
        <taxon>Eupercaria</taxon>
        <taxon>Perciformes</taxon>
        <taxon>Percoidei</taxon>
        <taxon>Percidae</taxon>
        <taxon>Percinae</taxon>
        <taxon>Perca</taxon>
    </lineage>
</organism>
<dbReference type="FunFam" id="2.60.120.740:FF:000003">
    <property type="entry name" value="Protein eva-1 homolog C"/>
    <property type="match status" value="1"/>
</dbReference>
<dbReference type="PANTHER" id="PTHR46780">
    <property type="entry name" value="PROTEIN EVA-1"/>
    <property type="match status" value="1"/>
</dbReference>
<proteinExistence type="predicted"/>
<dbReference type="PROSITE" id="PS51257">
    <property type="entry name" value="PROKAR_LIPOPROTEIN"/>
    <property type="match status" value="1"/>
</dbReference>
<protein>
    <recommendedName>
        <fullName evidence="4">SUEL-type lectin domain-containing protein</fullName>
    </recommendedName>
</protein>
<feature type="domain" description="SUEL-type lectin" evidence="4">
    <location>
        <begin position="153"/>
        <end position="242"/>
    </location>
</feature>
<keyword evidence="1" id="KW-0348">Hemagglutinin</keyword>
<name>A0A6A5FI34_PERFL</name>
<evidence type="ECO:0000256" key="3">
    <source>
        <dbReference type="ARBA" id="ARBA00022737"/>
    </source>
</evidence>
<evidence type="ECO:0000256" key="1">
    <source>
        <dbReference type="ARBA" id="ARBA00022546"/>
    </source>
</evidence>
<accession>A0A6A5FI34</accession>
<reference evidence="5 6" key="1">
    <citation type="submission" date="2019-06" db="EMBL/GenBank/DDBJ databases">
        <title>A chromosome-scale genome assembly of the European perch, Perca fluviatilis.</title>
        <authorList>
            <person name="Roques C."/>
            <person name="Zahm M."/>
            <person name="Cabau C."/>
            <person name="Klopp C."/>
            <person name="Bouchez O."/>
            <person name="Donnadieu C."/>
            <person name="Kuhl H."/>
            <person name="Gislard M."/>
            <person name="Guendouz S."/>
            <person name="Journot L."/>
            <person name="Haffray P."/>
            <person name="Bestin A."/>
            <person name="Morvezen R."/>
            <person name="Feron R."/>
            <person name="Wen M."/>
            <person name="Jouanno E."/>
            <person name="Herpin A."/>
            <person name="Schartl M."/>
            <person name="Postlethwait J."/>
            <person name="Schaerlinger B."/>
            <person name="Chardard D."/>
            <person name="Lecocq T."/>
            <person name="Poncet C."/>
            <person name="Jaffrelo L."/>
            <person name="Lampietro C."/>
            <person name="Guiguen Y."/>
        </authorList>
    </citation>
    <scope>NUCLEOTIDE SEQUENCE [LARGE SCALE GENOMIC DNA]</scope>
    <source>
        <tissue evidence="5">Blood</tissue>
    </source>
</reference>
<dbReference type="Pfam" id="PF02140">
    <property type="entry name" value="SUEL_Lectin"/>
    <property type="match status" value="2"/>
</dbReference>
<sequence length="244" mass="26601">MNKYCVSECFCIHHYSHWVPTTGSCLTMLGLSTTLLLAATYVLLSPGVATQTVTTCEVNTVHRLSCDGGVISVQEALYGRADSVTCGEGKPQEQLANTECSLEGTVDILKKRCDGKKVCEVSLDVLGTRDPCQDTFKYLQTKYTCLPAIHHVTCEHSLAYLQCDEGQIISVYGADYGRRDQSTCTYKRPASEIQKTDCSHPASTVSDSCDGKNSCIIKASNSVFGDPCYGTFKYLEVAYICGCK</sequence>
<dbReference type="InterPro" id="IPR000922">
    <property type="entry name" value="Lectin_gal-bd_dom"/>
</dbReference>
<gene>
    <name evidence="5" type="ORF">PFLUV_G00061340</name>
</gene>
<evidence type="ECO:0000259" key="4">
    <source>
        <dbReference type="PROSITE" id="PS50228"/>
    </source>
</evidence>
<dbReference type="EMBL" id="VHII01000005">
    <property type="protein sequence ID" value="KAF1390755.1"/>
    <property type="molecule type" value="Genomic_DNA"/>
</dbReference>
<keyword evidence="6" id="KW-1185">Reference proteome</keyword>
<keyword evidence="2" id="KW-0430">Lectin</keyword>
<evidence type="ECO:0000313" key="6">
    <source>
        <dbReference type="Proteomes" id="UP000465112"/>
    </source>
</evidence>
<dbReference type="Proteomes" id="UP000465112">
    <property type="component" value="Chromosome 5"/>
</dbReference>
<evidence type="ECO:0000256" key="2">
    <source>
        <dbReference type="ARBA" id="ARBA00022734"/>
    </source>
</evidence>
<evidence type="ECO:0000313" key="5">
    <source>
        <dbReference type="EMBL" id="KAF1390755.1"/>
    </source>
</evidence>
<dbReference type="PROSITE" id="PS50228">
    <property type="entry name" value="SUEL_LECTIN"/>
    <property type="match status" value="2"/>
</dbReference>
<dbReference type="InterPro" id="IPR043159">
    <property type="entry name" value="Lectin_gal-bd_sf"/>
</dbReference>
<dbReference type="Gene3D" id="2.60.120.740">
    <property type="match status" value="2"/>
</dbReference>